<sequence length="294" mass="32818">MHHPPSQTPLYQRQDDAQQSKLTPIVPSQVAKNAETLNWGYQGRDAKLQDQLEVFRKPSGNHWTVLPGQVHRRSLAPALGHEEGGKELAKMDPHYHHQLVIKTPVKRMKKKDTSDHDFLECVNDLLAQLCQGIPRVSELIYHSGAATLTIKWLKNLPPEKVNSKFFWKGCALLNEIAILGETESAAIVQEGGMEVAMLAMRSFPPTHSESLYSCLCLFQSVLNNSEGSAKDEAIAKLRGLGASKAVYTAVSKFDESFKRVPVYTAVSKFDESFKRVQSLLVPVMNEIRTVLDAK</sequence>
<organism evidence="2 3">
    <name type="scientific">Cymbomonas tetramitiformis</name>
    <dbReference type="NCBI Taxonomy" id="36881"/>
    <lineage>
        <taxon>Eukaryota</taxon>
        <taxon>Viridiplantae</taxon>
        <taxon>Chlorophyta</taxon>
        <taxon>Pyramimonadophyceae</taxon>
        <taxon>Pyramimonadales</taxon>
        <taxon>Pyramimonadaceae</taxon>
        <taxon>Cymbomonas</taxon>
    </lineage>
</organism>
<dbReference type="EMBL" id="LGRX02016288">
    <property type="protein sequence ID" value="KAK3262332.1"/>
    <property type="molecule type" value="Genomic_DNA"/>
</dbReference>
<dbReference type="Proteomes" id="UP001190700">
    <property type="component" value="Unassembled WGS sequence"/>
</dbReference>
<gene>
    <name evidence="2" type="ORF">CYMTET_28806</name>
</gene>
<feature type="region of interest" description="Disordered" evidence="1">
    <location>
        <begin position="1"/>
        <end position="21"/>
    </location>
</feature>
<evidence type="ECO:0000256" key="1">
    <source>
        <dbReference type="SAM" id="MobiDB-lite"/>
    </source>
</evidence>
<comment type="caution">
    <text evidence="2">The sequence shown here is derived from an EMBL/GenBank/DDBJ whole genome shotgun (WGS) entry which is preliminary data.</text>
</comment>
<proteinExistence type="predicted"/>
<accession>A0AAE0FME2</accession>
<evidence type="ECO:0000313" key="3">
    <source>
        <dbReference type="Proteomes" id="UP001190700"/>
    </source>
</evidence>
<evidence type="ECO:0000313" key="2">
    <source>
        <dbReference type="EMBL" id="KAK3262332.1"/>
    </source>
</evidence>
<reference evidence="2 3" key="1">
    <citation type="journal article" date="2015" name="Genome Biol. Evol.">
        <title>Comparative Genomics of a Bacterivorous Green Alga Reveals Evolutionary Causalities and Consequences of Phago-Mixotrophic Mode of Nutrition.</title>
        <authorList>
            <person name="Burns J.A."/>
            <person name="Paasch A."/>
            <person name="Narechania A."/>
            <person name="Kim E."/>
        </authorList>
    </citation>
    <scope>NUCLEOTIDE SEQUENCE [LARGE SCALE GENOMIC DNA]</scope>
    <source>
        <strain evidence="2 3">PLY_AMNH</strain>
    </source>
</reference>
<dbReference type="AlphaFoldDB" id="A0AAE0FME2"/>
<keyword evidence="3" id="KW-1185">Reference proteome</keyword>
<protein>
    <submittedName>
        <fullName evidence="2">Uncharacterized protein</fullName>
    </submittedName>
</protein>
<name>A0AAE0FME2_9CHLO</name>